<dbReference type="CDD" id="cd03747">
    <property type="entry name" value="Ntn_PGA_like"/>
    <property type="match status" value="1"/>
</dbReference>
<comment type="similarity">
    <text evidence="1">Belongs to the peptidase S45 family.</text>
</comment>
<keyword evidence="3" id="KW-0865">Zymogen</keyword>
<dbReference type="Gene3D" id="3.60.20.10">
    <property type="entry name" value="Glutamine Phosphoribosylpyrophosphate, subunit 1, domain 1"/>
    <property type="match status" value="1"/>
</dbReference>
<evidence type="ECO:0000256" key="7">
    <source>
        <dbReference type="SAM" id="Phobius"/>
    </source>
</evidence>
<feature type="binding site" evidence="6">
    <location>
        <position position="329"/>
    </location>
    <ligand>
        <name>Ca(2+)</name>
        <dbReference type="ChEBI" id="CHEBI:29108"/>
    </ligand>
</feature>
<keyword evidence="7" id="KW-0472">Membrane</keyword>
<name>A0AA51RTI9_9GAMM</name>
<dbReference type="SUPFAM" id="SSF56235">
    <property type="entry name" value="N-terminal nucleophile aminohydrolases (Ntn hydrolases)"/>
    <property type="match status" value="1"/>
</dbReference>
<dbReference type="InterPro" id="IPR023343">
    <property type="entry name" value="Penicillin_amidase_dom1"/>
</dbReference>
<keyword evidence="6" id="KW-0479">Metal-binding</keyword>
<evidence type="ECO:0000256" key="6">
    <source>
        <dbReference type="PIRSR" id="PIRSR001227-2"/>
    </source>
</evidence>
<evidence type="ECO:0000256" key="2">
    <source>
        <dbReference type="ARBA" id="ARBA00022801"/>
    </source>
</evidence>
<dbReference type="InterPro" id="IPR002692">
    <property type="entry name" value="S45"/>
</dbReference>
<evidence type="ECO:0000256" key="5">
    <source>
        <dbReference type="PIRSR" id="PIRSR001227-1"/>
    </source>
</evidence>
<comment type="subunit">
    <text evidence="4">Heterodimer of an alpha subunit and a beta subunit processed from the same precursor.</text>
</comment>
<dbReference type="PANTHER" id="PTHR34218">
    <property type="entry name" value="PEPTIDASE S45 PENICILLIN AMIDASE"/>
    <property type="match status" value="1"/>
</dbReference>
<dbReference type="GO" id="GO:0016811">
    <property type="term" value="F:hydrolase activity, acting on carbon-nitrogen (but not peptide) bonds, in linear amides"/>
    <property type="evidence" value="ECO:0007669"/>
    <property type="project" value="InterPro"/>
</dbReference>
<dbReference type="Gene3D" id="2.30.120.10">
    <property type="match status" value="1"/>
</dbReference>
<dbReference type="AlphaFoldDB" id="A0AA51RTI9"/>
<dbReference type="InterPro" id="IPR043147">
    <property type="entry name" value="Penicillin_amidase_A-knob"/>
</dbReference>
<dbReference type="Gene3D" id="1.10.439.10">
    <property type="entry name" value="Penicillin Amidohydrolase, domain 1"/>
    <property type="match status" value="1"/>
</dbReference>
<evidence type="ECO:0000256" key="1">
    <source>
        <dbReference type="ARBA" id="ARBA00006586"/>
    </source>
</evidence>
<protein>
    <submittedName>
        <fullName evidence="8">Penicillin acylase family protein</fullName>
        <ecNumber evidence="8">3.5.1.-</ecNumber>
    </submittedName>
</protein>
<dbReference type="PIRSF" id="PIRSF001227">
    <property type="entry name" value="Pen_acylase"/>
    <property type="match status" value="1"/>
</dbReference>
<sequence length="818" mass="92976">MFKSYPLTSRFAFFLVIPIIVVATISLLRLYGSLPQEQGKVSIRGLSSEVTISRGKHSIVSIQAKHDEDVYFAMGFVHAQDRLWQLELQRHISQGRLSELFGRASLKSDVWIRTLGIYESAKDSWEHLTPESRQSLTAYTAGINAWIEQENPLPTEFVALGVEPESWNELDSLAWMKMFALNLSNNMWREIEFLSASQVLSKDKMNFLFDNNNQDLIYTSTYQDLLKIIPIEELSKVREDLETNLHIGGKNVGSNAWVVAGKFTETGLPILASDPHLSLQIPSLWYAVKQEGSQLNSTGMSLVGLPLVIFGKNENIAWGGTSMLADVQDLYIEQLNPENNSQYLYNGQWIDFDVRTESIKIKTDSPEFMNRPLKPIDIQIRSTVHGPIISDAADGFESPVSLSWTALKPGDTTYNALFEINYSENYSSFRNALSKFVAPTLNYIYADTKNNIGYVAAGNIPIRKSGNGQYPAEGWNSDYMWQGYIEKNMMPSSLNPKQGYIVSANNRIVDSSYPFFISKDWASPERAMRIEELLLDRIAKKQLIDSRYFKQMQGDTVDISAKRFVSLIRNMNSEVPIEKEAIELVKAWDGDMSKDSIAASIFHVWMKNLKSQMFSDDLFSYWNRKDESRALSKVWRNTTNAQIYSALSNERSNWCDNITSEEVESCDYILHSSLRIALKELIKLRGKDIEDWSWGELHYVSLEHQPFGQVNALNLLFNRTLSTGGSPNTINVADAQFRQSKGYVQSFGAGFRQVIELSNESNGYYFMNSTGQSGNVFSDYYDDMFERFFNVEYIDFEESLAPSNATKLVLASDSVSRK</sequence>
<dbReference type="EC" id="3.5.1.-" evidence="8"/>
<dbReference type="KEGG" id="plei:Q9312_19110"/>
<keyword evidence="7" id="KW-0812">Transmembrane</keyword>
<keyword evidence="7" id="KW-1133">Transmembrane helix</keyword>
<feature type="binding site" evidence="6">
    <location>
        <position position="326"/>
    </location>
    <ligand>
        <name>Ca(2+)</name>
        <dbReference type="ChEBI" id="CHEBI:29108"/>
    </ligand>
</feature>
<reference evidence="8 9" key="1">
    <citation type="submission" date="2023-08" db="EMBL/GenBank/DDBJ databases">
        <title>Pleionea litopenaei sp. nov., isolated from stomach of juvenile Litopenaeus vannamei.</title>
        <authorList>
            <person name="Rho A.M."/>
            <person name="Hwang C.Y."/>
        </authorList>
    </citation>
    <scope>NUCLEOTIDE SEQUENCE [LARGE SCALE GENOMIC DNA]</scope>
    <source>
        <strain evidence="8 9">HL-JVS1</strain>
    </source>
</reference>
<dbReference type="GO" id="GO:0017000">
    <property type="term" value="P:antibiotic biosynthetic process"/>
    <property type="evidence" value="ECO:0007669"/>
    <property type="project" value="InterPro"/>
</dbReference>
<accession>A0AA51RTI9</accession>
<dbReference type="InterPro" id="IPR014395">
    <property type="entry name" value="Pen/GL7ACA/AHL_acylase"/>
</dbReference>
<feature type="transmembrane region" description="Helical" evidence="7">
    <location>
        <begin position="12"/>
        <end position="32"/>
    </location>
</feature>
<dbReference type="Pfam" id="PF01804">
    <property type="entry name" value="Penicil_amidase"/>
    <property type="match status" value="1"/>
</dbReference>
<dbReference type="InterPro" id="IPR043146">
    <property type="entry name" value="Penicillin_amidase_N_B-knob"/>
</dbReference>
<dbReference type="PANTHER" id="PTHR34218:SF4">
    <property type="entry name" value="ACYL-HOMOSERINE LACTONE ACYLASE QUIP"/>
    <property type="match status" value="1"/>
</dbReference>
<feature type="active site" description="Nucleophile" evidence="5">
    <location>
        <position position="254"/>
    </location>
</feature>
<dbReference type="InterPro" id="IPR029055">
    <property type="entry name" value="Ntn_hydrolases_N"/>
</dbReference>
<organism evidence="8 9">
    <name type="scientific">Pleionea litopenaei</name>
    <dbReference type="NCBI Taxonomy" id="3070815"/>
    <lineage>
        <taxon>Bacteria</taxon>
        <taxon>Pseudomonadati</taxon>
        <taxon>Pseudomonadota</taxon>
        <taxon>Gammaproteobacteria</taxon>
        <taxon>Oceanospirillales</taxon>
        <taxon>Pleioneaceae</taxon>
        <taxon>Pleionea</taxon>
    </lineage>
</organism>
<dbReference type="Proteomes" id="UP001239782">
    <property type="component" value="Chromosome"/>
</dbReference>
<gene>
    <name evidence="8" type="ORF">Q9312_19110</name>
</gene>
<keyword evidence="6" id="KW-0106">Calcium</keyword>
<evidence type="ECO:0000313" key="8">
    <source>
        <dbReference type="EMBL" id="WMS87317.1"/>
    </source>
</evidence>
<comment type="cofactor">
    <cofactor evidence="6">
        <name>Ca(2+)</name>
        <dbReference type="ChEBI" id="CHEBI:29108"/>
    </cofactor>
    <text evidence="6">Binds 1 Ca(2+) ion per dimer.</text>
</comment>
<dbReference type="Gene3D" id="1.10.1400.10">
    <property type="match status" value="1"/>
</dbReference>
<evidence type="ECO:0000313" key="9">
    <source>
        <dbReference type="Proteomes" id="UP001239782"/>
    </source>
</evidence>
<evidence type="ECO:0000256" key="4">
    <source>
        <dbReference type="ARBA" id="ARBA00038735"/>
    </source>
</evidence>
<dbReference type="EMBL" id="CP133548">
    <property type="protein sequence ID" value="WMS87317.1"/>
    <property type="molecule type" value="Genomic_DNA"/>
</dbReference>
<keyword evidence="2 8" id="KW-0378">Hydrolase</keyword>
<evidence type="ECO:0000256" key="3">
    <source>
        <dbReference type="ARBA" id="ARBA00023145"/>
    </source>
</evidence>
<dbReference type="GO" id="GO:0046872">
    <property type="term" value="F:metal ion binding"/>
    <property type="evidence" value="ECO:0007669"/>
    <property type="project" value="UniProtKB-KW"/>
</dbReference>
<proteinExistence type="inferred from homology"/>
<dbReference type="RefSeq" id="WP_309202458.1">
    <property type="nucleotide sequence ID" value="NZ_CP133548.1"/>
</dbReference>
<feature type="binding site" evidence="6">
    <location>
        <position position="190"/>
    </location>
    <ligand>
        <name>Ca(2+)</name>
        <dbReference type="ChEBI" id="CHEBI:29108"/>
    </ligand>
</feature>
<keyword evidence="9" id="KW-1185">Reference proteome</keyword>